<organism evidence="1 2">
    <name type="scientific">Dryococelus australis</name>
    <dbReference type="NCBI Taxonomy" id="614101"/>
    <lineage>
        <taxon>Eukaryota</taxon>
        <taxon>Metazoa</taxon>
        <taxon>Ecdysozoa</taxon>
        <taxon>Arthropoda</taxon>
        <taxon>Hexapoda</taxon>
        <taxon>Insecta</taxon>
        <taxon>Pterygota</taxon>
        <taxon>Neoptera</taxon>
        <taxon>Polyneoptera</taxon>
        <taxon>Phasmatodea</taxon>
        <taxon>Verophasmatodea</taxon>
        <taxon>Anareolatae</taxon>
        <taxon>Phasmatidae</taxon>
        <taxon>Eurycanthinae</taxon>
        <taxon>Dryococelus</taxon>
    </lineage>
</organism>
<protein>
    <submittedName>
        <fullName evidence="1">Uncharacterized protein</fullName>
    </submittedName>
</protein>
<reference evidence="1 2" key="1">
    <citation type="submission" date="2023-02" db="EMBL/GenBank/DDBJ databases">
        <title>LHISI_Scaffold_Assembly.</title>
        <authorList>
            <person name="Stuart O.P."/>
            <person name="Cleave R."/>
            <person name="Magrath M.J.L."/>
            <person name="Mikheyev A.S."/>
        </authorList>
    </citation>
    <scope>NUCLEOTIDE SEQUENCE [LARGE SCALE GENOMIC DNA]</scope>
    <source>
        <strain evidence="1">Daus_M_001</strain>
        <tissue evidence="1">Leg muscle</tissue>
    </source>
</reference>
<evidence type="ECO:0000313" key="1">
    <source>
        <dbReference type="EMBL" id="KAJ8876798.1"/>
    </source>
</evidence>
<evidence type="ECO:0000313" key="2">
    <source>
        <dbReference type="Proteomes" id="UP001159363"/>
    </source>
</evidence>
<name>A0ABQ9GXQ3_9NEOP</name>
<dbReference type="Proteomes" id="UP001159363">
    <property type="component" value="Chromosome 7"/>
</dbReference>
<proteinExistence type="predicted"/>
<dbReference type="EMBL" id="JARBHB010000008">
    <property type="protein sequence ID" value="KAJ8876798.1"/>
    <property type="molecule type" value="Genomic_DNA"/>
</dbReference>
<keyword evidence="2" id="KW-1185">Reference proteome</keyword>
<accession>A0ABQ9GXQ3</accession>
<comment type="caution">
    <text evidence="1">The sequence shown here is derived from an EMBL/GenBank/DDBJ whole genome shotgun (WGS) entry which is preliminary data.</text>
</comment>
<sequence>MRVIEVWSGAGIKGRGNGRSRENPSTNGIIRHYSQMRKSSQGLNPDRLGWATRCYREDKCKEAECRRVSFEDAAYPFAVWDARGSAKGDFLNNWLLRADNLVCDHDKTAPQFSVLRKEATKESDARNWVTRTAVLRLWFTGMKHKCRDELAGPGLSSGRHRSQGERHAGCRPARRMTSWLLVEPSNSGGPPTNVDVDDILHPLRTRATSLNCQARPLAIINSAPHPLETLECTHPPVSPSTVRMLAVRRLHARWSLSLLLVASLAQHAWRSRSSIPPNTKPIGSGGPPRFKYVIFAGPNYGADENSSKRLPVSRLSLRCTSMTRTFLRCRHPVIQSSQGHGSTRLPVGSSRPLAAVRLLWRGKERGKREIPEKIRRPAASSCTIPTCGNPEVTRAWIEPGSPWKVTKLHRRAGKRDAVFCHIPVSQETSSELSRSLQLRPFVISKRSQLSVHTGRARRAFANVRRTIVEIRRVTTRVMWTVNRARTNTTNARERCPLQVGTSKGFVCSDNLGVDVFSRAFGEQQSSRQWPGLVPSTELWKRPAQVRPENLCLTVRRMICQGSQKPRLPWVCYPFDRPTEPRQNADTGVACIRDEACHQTIIVPACKKWQLSSQKDTCSWLGIGGDRECSARQVLQIVALDRQQGQELSTPTKTHSGLCSCSRESISGLSLLASLFSQTSAKAIKRATVLKANGRHEQSGIIKLSRATYHASVDCVLVGAL</sequence>
<gene>
    <name evidence="1" type="ORF">PR048_021245</name>
</gene>